<proteinExistence type="predicted"/>
<evidence type="ECO:0000313" key="2">
    <source>
        <dbReference type="EMBL" id="CAA9225891.1"/>
    </source>
</evidence>
<feature type="non-terminal residue" evidence="2">
    <location>
        <position position="1"/>
    </location>
</feature>
<name>A0A6J4HJS7_9SPHI</name>
<evidence type="ECO:0000256" key="1">
    <source>
        <dbReference type="SAM" id="MobiDB-lite"/>
    </source>
</evidence>
<protein>
    <submittedName>
        <fullName evidence="2">Uncharacterized protein</fullName>
    </submittedName>
</protein>
<reference evidence="2" key="1">
    <citation type="submission" date="2020-02" db="EMBL/GenBank/DDBJ databases">
        <authorList>
            <person name="Meier V. D."/>
        </authorList>
    </citation>
    <scope>NUCLEOTIDE SEQUENCE</scope>
    <source>
        <strain evidence="2">AVDCRST_MAG56</strain>
    </source>
</reference>
<feature type="non-terminal residue" evidence="2">
    <location>
        <position position="91"/>
    </location>
</feature>
<dbReference type="AlphaFoldDB" id="A0A6J4HJS7"/>
<sequence>CTGLPLGSLPSASYSSLRPCWPAKASSWYRSPVRAWCWATAARPCGGGGRHAARGSTAGSRKSCWSKSKGTCWPRKPSWTGPNARGSASKS</sequence>
<feature type="region of interest" description="Disordered" evidence="1">
    <location>
        <begin position="45"/>
        <end position="91"/>
    </location>
</feature>
<accession>A0A6J4HJS7</accession>
<organism evidence="2">
    <name type="scientific">uncultured Cytophagales bacterium</name>
    <dbReference type="NCBI Taxonomy" id="158755"/>
    <lineage>
        <taxon>Bacteria</taxon>
        <taxon>Pseudomonadati</taxon>
        <taxon>Bacteroidota</taxon>
        <taxon>Sphingobacteriia</taxon>
        <taxon>Sphingobacteriales</taxon>
        <taxon>environmental samples</taxon>
    </lineage>
</organism>
<dbReference type="EMBL" id="CADCTQ010000063">
    <property type="protein sequence ID" value="CAA9225891.1"/>
    <property type="molecule type" value="Genomic_DNA"/>
</dbReference>
<feature type="compositionally biased region" description="Polar residues" evidence="1">
    <location>
        <begin position="57"/>
        <end position="69"/>
    </location>
</feature>
<gene>
    <name evidence="2" type="ORF">AVDCRST_MAG56-969</name>
</gene>